<reference evidence="6 7" key="1">
    <citation type="journal article" date="2021" name="Sci. Rep.">
        <title>The distribution of antibiotic resistance genes in chicken gut microbiota commensals.</title>
        <authorList>
            <person name="Juricova H."/>
            <person name="Matiasovicova J."/>
            <person name="Kubasova T."/>
            <person name="Cejkova D."/>
            <person name="Rychlik I."/>
        </authorList>
    </citation>
    <scope>NUCLEOTIDE SEQUENCE [LARGE SCALE GENOMIC DNA]</scope>
    <source>
        <strain evidence="6 7">An411</strain>
    </source>
</reference>
<dbReference type="SUPFAM" id="SSF53850">
    <property type="entry name" value="Periplasmic binding protein-like II"/>
    <property type="match status" value="1"/>
</dbReference>
<comment type="subcellular location">
    <subcellularLocation>
        <location evidence="1">Cell envelope</location>
    </subcellularLocation>
</comment>
<keyword evidence="4 5" id="KW-0732">Signal</keyword>
<evidence type="ECO:0000256" key="2">
    <source>
        <dbReference type="ARBA" id="ARBA00008520"/>
    </source>
</evidence>
<feature type="chain" id="PRO_5045643055" evidence="5">
    <location>
        <begin position="21"/>
        <end position="428"/>
    </location>
</feature>
<dbReference type="PANTHER" id="PTHR43649:SF31">
    <property type="entry name" value="SN-GLYCEROL-3-PHOSPHATE-BINDING PERIPLASMIC PROTEIN UGPB"/>
    <property type="match status" value="1"/>
</dbReference>
<keyword evidence="7" id="KW-1185">Reference proteome</keyword>
<proteinExistence type="inferred from homology"/>
<dbReference type="PANTHER" id="PTHR43649">
    <property type="entry name" value="ARABINOSE-BINDING PROTEIN-RELATED"/>
    <property type="match status" value="1"/>
</dbReference>
<dbReference type="Proteomes" id="UP000719500">
    <property type="component" value="Unassembled WGS sequence"/>
</dbReference>
<accession>A0ABS2FQV7</accession>
<evidence type="ECO:0000256" key="5">
    <source>
        <dbReference type="SAM" id="SignalP"/>
    </source>
</evidence>
<keyword evidence="3" id="KW-0813">Transport</keyword>
<organism evidence="6 7">
    <name type="scientific">Oscillibacter valericigenes</name>
    <dbReference type="NCBI Taxonomy" id="351091"/>
    <lineage>
        <taxon>Bacteria</taxon>
        <taxon>Bacillati</taxon>
        <taxon>Bacillota</taxon>
        <taxon>Clostridia</taxon>
        <taxon>Eubacteriales</taxon>
        <taxon>Oscillospiraceae</taxon>
        <taxon>Oscillibacter</taxon>
    </lineage>
</organism>
<dbReference type="Gene3D" id="3.40.190.10">
    <property type="entry name" value="Periplasmic binding protein-like II"/>
    <property type="match status" value="1"/>
</dbReference>
<dbReference type="RefSeq" id="WP_204801535.1">
    <property type="nucleotide sequence ID" value="NZ_JACSNX010000001.1"/>
</dbReference>
<protein>
    <submittedName>
        <fullName evidence="6">Sugar ABC transporter substrate-binding protein</fullName>
    </submittedName>
</protein>
<comment type="similarity">
    <text evidence="2">Belongs to the bacterial solute-binding protein 1 family.</text>
</comment>
<dbReference type="PROSITE" id="PS51257">
    <property type="entry name" value="PROKAR_LIPOPROTEIN"/>
    <property type="match status" value="1"/>
</dbReference>
<evidence type="ECO:0000256" key="3">
    <source>
        <dbReference type="ARBA" id="ARBA00022448"/>
    </source>
</evidence>
<dbReference type="Pfam" id="PF01547">
    <property type="entry name" value="SBP_bac_1"/>
    <property type="match status" value="1"/>
</dbReference>
<evidence type="ECO:0000256" key="4">
    <source>
        <dbReference type="ARBA" id="ARBA00022729"/>
    </source>
</evidence>
<gene>
    <name evidence="6" type="ORF">H9X91_00815</name>
</gene>
<feature type="signal peptide" evidence="5">
    <location>
        <begin position="1"/>
        <end position="20"/>
    </location>
</feature>
<dbReference type="CDD" id="cd13585">
    <property type="entry name" value="PBP2_TMBP_like"/>
    <property type="match status" value="1"/>
</dbReference>
<name>A0ABS2FQV7_9FIRM</name>
<dbReference type="InterPro" id="IPR050490">
    <property type="entry name" value="Bact_solute-bd_prot1"/>
</dbReference>
<dbReference type="InterPro" id="IPR006059">
    <property type="entry name" value="SBP"/>
</dbReference>
<sequence length="428" mass="46443">MKKKITALLLALTLVLSATALTGCGGGGGESSDGPVSLTLSLWDEAQLPVIQENVDAFNAAHEGEIEVTIEQIPWDTYWTKLDASLETNEAPDVFWMNTYVQKYVDAGVLEPLDSYIEGESFDMSVYAEGRVDAYNVDGQQYALPKGLDAVVVALNTELFDRYGVELPQEGWTWDDMRDIASQLRDAIAAAGGSEYPIVMELDAQPSWMNFLYQNGGNYLSEDGKTCGIALPESKDAIQQVVDLMNNEQMAPYSVLTETKGTDLFISGQAAIVFIGSWKSSVLEDSSLAADGKVQLIQMPSMAVDNKTNMGGLGYVMSANCENKEAAWEFMKYITGEEAMAHEAEEGIDIPAYLSAQAGYVENFQNINAQAFMDASATGFAYPSNGNFDWTTIVDDAMQEALGQVKTVDEAMDEGAAEAQAILDEVFG</sequence>
<comment type="caution">
    <text evidence="6">The sequence shown here is derived from an EMBL/GenBank/DDBJ whole genome shotgun (WGS) entry which is preliminary data.</text>
</comment>
<evidence type="ECO:0000256" key="1">
    <source>
        <dbReference type="ARBA" id="ARBA00004196"/>
    </source>
</evidence>
<evidence type="ECO:0000313" key="7">
    <source>
        <dbReference type="Proteomes" id="UP000719500"/>
    </source>
</evidence>
<dbReference type="EMBL" id="JACSNX010000001">
    <property type="protein sequence ID" value="MBM6849977.1"/>
    <property type="molecule type" value="Genomic_DNA"/>
</dbReference>
<evidence type="ECO:0000313" key="6">
    <source>
        <dbReference type="EMBL" id="MBM6849977.1"/>
    </source>
</evidence>